<reference evidence="1 2" key="1">
    <citation type="journal article" date="2022" name="Hortic Res">
        <title>A haplotype resolved chromosomal level avocado genome allows analysis of novel avocado genes.</title>
        <authorList>
            <person name="Nath O."/>
            <person name="Fletcher S.J."/>
            <person name="Hayward A."/>
            <person name="Shaw L.M."/>
            <person name="Masouleh A.K."/>
            <person name="Furtado A."/>
            <person name="Henry R.J."/>
            <person name="Mitter N."/>
        </authorList>
    </citation>
    <scope>NUCLEOTIDE SEQUENCE [LARGE SCALE GENOMIC DNA]</scope>
    <source>
        <strain evidence="2">cv. Hass</strain>
    </source>
</reference>
<accession>A0ACC2MSG4</accession>
<proteinExistence type="predicted"/>
<comment type="caution">
    <text evidence="1">The sequence shown here is derived from an EMBL/GenBank/DDBJ whole genome shotgun (WGS) entry which is preliminary data.</text>
</comment>
<dbReference type="Proteomes" id="UP001234297">
    <property type="component" value="Chromosome 1"/>
</dbReference>
<gene>
    <name evidence="1" type="ORF">MRB53_001654</name>
</gene>
<sequence>MATNQPKRLYQVWKGSNRFLCGGRLIFGPEVLSLFLSTFLIAAPAAVFCSVLISKIIAQDKFHWIPVLAVAAIITISDFMLLFLTSGRDPGIVPRNTRPFESEEMFDLATTPSMEWIQGRTPHLRVPRTKEIVINGIAVKVKYCDTCSLYRPPRASHCSVCNNCVKRFDHHCPWVGQCIGLRNYRFFFLFLSSSTFLCIYVLTFSLLNILMHKKDSKSWKDTMSEEVLSLVLVIYCFIAFWFVGGLTVFHLYLICTNQTTYENFRNRYDKKENPHNRGILMNFKEVFFSTIPPSMNDFRSWVFEEHIDVGAFTPNRRSDFINSNDKIDVEMGSSSLPNVTTLPIPQILQNLDHNGINDNLNRDGNEDRELVPSFFPIDQELRESSQACATIPSDHELRDRDQGCSTTLVNHDPQEYLQEHTEANEAEVAGEGSTLNETTPVNHDNHILQA</sequence>
<organism evidence="1 2">
    <name type="scientific">Persea americana</name>
    <name type="common">Avocado</name>
    <dbReference type="NCBI Taxonomy" id="3435"/>
    <lineage>
        <taxon>Eukaryota</taxon>
        <taxon>Viridiplantae</taxon>
        <taxon>Streptophyta</taxon>
        <taxon>Embryophyta</taxon>
        <taxon>Tracheophyta</taxon>
        <taxon>Spermatophyta</taxon>
        <taxon>Magnoliopsida</taxon>
        <taxon>Magnoliidae</taxon>
        <taxon>Laurales</taxon>
        <taxon>Lauraceae</taxon>
        <taxon>Persea</taxon>
    </lineage>
</organism>
<evidence type="ECO:0000313" key="2">
    <source>
        <dbReference type="Proteomes" id="UP001234297"/>
    </source>
</evidence>
<dbReference type="EMBL" id="CM056809">
    <property type="protein sequence ID" value="KAJ8648631.1"/>
    <property type="molecule type" value="Genomic_DNA"/>
</dbReference>
<protein>
    <submittedName>
        <fullName evidence="1">Uncharacterized protein</fullName>
    </submittedName>
</protein>
<name>A0ACC2MSG4_PERAE</name>
<evidence type="ECO:0000313" key="1">
    <source>
        <dbReference type="EMBL" id="KAJ8648631.1"/>
    </source>
</evidence>
<keyword evidence="2" id="KW-1185">Reference proteome</keyword>